<proteinExistence type="predicted"/>
<sequence>MKNCIKGISGIIIIVFVLMNNTYAQEESPQRITGENRYETAANIAQENHEKGIDVVILARGDSIEDEPQITDALGASLLSGSLEAPILLTEKDRLPEATKKGLDALEPSKIYVIGGEAAITKESLENIDIEMERIAGKNRYETALAIAREGDTGSEKAFLVSGERGADALAVGSVAYKKGYPILLTEHDQLRKSTKEAIIELGIEEVILIGGEQVIHSKVKEELQEINGLTLRRIAGKNRADTSVEIANDFWGEAPPILVNGDTLVDAVGAAAFQRPIIFARQNHVSERVRGHINRTPGLMIAGGTGAISSGVIEAVYAKPNYERTEEKVGYVTNDQEGNVLGVQKGNHLVQIKERGNKTTEIYSFEDRIRGIHVMRNGNYIVATDKNHWDPSQPSKVYLSEDEGESFRLINEISTGSALWWSIDSDSLGNIYVGEYGNRDPENGKRVWKTEDRGKSWEIAFEAPEKDGIHIHLVAVDPYTDDVWVTYGDDYEGMYRSKDQGATWEWIREAQSTAAIFTEDSIYWGEDTYRGIITRYNREDETFEEVLRARDEGFYGGPIYDMALGENGLIYVPMLKYTYHNHNPTVWVGRGNQWDVLKEMDVKEGQGGGFYHITNPDKNGDIFTRGYRFKDLDSWD</sequence>
<dbReference type="Proteomes" id="UP000449710">
    <property type="component" value="Unassembled WGS sequence"/>
</dbReference>
<dbReference type="Pfam" id="PF15902">
    <property type="entry name" value="Sortilin-Vps10"/>
    <property type="match status" value="1"/>
</dbReference>
<dbReference type="SUPFAM" id="SSF110296">
    <property type="entry name" value="Oligoxyloglucan reducing end-specific cellobiohydrolase"/>
    <property type="match status" value="1"/>
</dbReference>
<dbReference type="InterPro" id="IPR031778">
    <property type="entry name" value="Sortilin_N"/>
</dbReference>
<accession>A0AA43XLF7</accession>
<evidence type="ECO:0000313" key="3">
    <source>
        <dbReference type="EMBL" id="NBG88877.1"/>
    </source>
</evidence>
<dbReference type="PANTHER" id="PTHR30032:SF8">
    <property type="entry name" value="GERMINATION-SPECIFIC N-ACETYLMURAMOYL-L-ALANINE AMIDASE"/>
    <property type="match status" value="1"/>
</dbReference>
<evidence type="ECO:0000256" key="1">
    <source>
        <dbReference type="ARBA" id="ARBA00022737"/>
    </source>
</evidence>
<evidence type="ECO:0000259" key="2">
    <source>
        <dbReference type="Pfam" id="PF15902"/>
    </source>
</evidence>
<name>A0AA43XLF7_9CLOT</name>
<dbReference type="InterPro" id="IPR051922">
    <property type="entry name" value="Bact_Sporulation_Assoc"/>
</dbReference>
<dbReference type="PANTHER" id="PTHR30032">
    <property type="entry name" value="N-ACETYLMURAMOYL-L-ALANINE AMIDASE-RELATED"/>
    <property type="match status" value="1"/>
</dbReference>
<dbReference type="AlphaFoldDB" id="A0AA43XLF7"/>
<dbReference type="EMBL" id="SUMG01000013">
    <property type="protein sequence ID" value="NBG88877.1"/>
    <property type="molecule type" value="Genomic_DNA"/>
</dbReference>
<dbReference type="InterPro" id="IPR007253">
    <property type="entry name" value="Cell_wall-bd_2"/>
</dbReference>
<gene>
    <name evidence="3" type="ORF">ISALK_10230</name>
</gene>
<dbReference type="InterPro" id="IPR015943">
    <property type="entry name" value="WD40/YVTN_repeat-like_dom_sf"/>
</dbReference>
<feature type="domain" description="Sortilin N-terminal" evidence="2">
    <location>
        <begin position="396"/>
        <end position="527"/>
    </location>
</feature>
<dbReference type="Pfam" id="PF04122">
    <property type="entry name" value="CW_binding_2"/>
    <property type="match status" value="3"/>
</dbReference>
<evidence type="ECO:0000313" key="4">
    <source>
        <dbReference type="Proteomes" id="UP000449710"/>
    </source>
</evidence>
<protein>
    <recommendedName>
        <fullName evidence="2">Sortilin N-terminal domain-containing protein</fullName>
    </recommendedName>
</protein>
<dbReference type="Gene3D" id="3.40.50.12090">
    <property type="match status" value="2"/>
</dbReference>
<comment type="caution">
    <text evidence="3">The sequence shown here is derived from an EMBL/GenBank/DDBJ whole genome shotgun (WGS) entry which is preliminary data.</text>
</comment>
<dbReference type="Gene3D" id="2.130.10.10">
    <property type="entry name" value="YVTN repeat-like/Quinoprotein amine dehydrogenase"/>
    <property type="match status" value="1"/>
</dbReference>
<reference evidence="3 4" key="1">
    <citation type="submission" date="2019-04" db="EMBL/GenBank/DDBJ databases">
        <title>Isachenkonia alkalipeptolytica gen. nov. sp. nov. a new anaerobic, alkiliphilic organothrophic bacterium capable to reduce synthesized ferrihydrite isolated from a soda lake.</title>
        <authorList>
            <person name="Toshchakov S.V."/>
            <person name="Zavarzina D.G."/>
            <person name="Zhilina T.N."/>
            <person name="Kostrikina N.A."/>
            <person name="Kublanov I.V."/>
        </authorList>
    </citation>
    <scope>NUCLEOTIDE SEQUENCE [LARGE SCALE GENOMIC DNA]</scope>
    <source>
        <strain evidence="3 4">Z-1701</strain>
    </source>
</reference>
<dbReference type="RefSeq" id="WP_160721966.1">
    <property type="nucleotide sequence ID" value="NZ_SUMG01000013.1"/>
</dbReference>
<organism evidence="3 4">
    <name type="scientific">Isachenkonia alkalipeptolytica</name>
    <dbReference type="NCBI Taxonomy" id="2565777"/>
    <lineage>
        <taxon>Bacteria</taxon>
        <taxon>Bacillati</taxon>
        <taxon>Bacillota</taxon>
        <taxon>Clostridia</taxon>
        <taxon>Eubacteriales</taxon>
        <taxon>Clostridiaceae</taxon>
        <taxon>Isachenkonia</taxon>
    </lineage>
</organism>
<keyword evidence="4" id="KW-1185">Reference proteome</keyword>
<keyword evidence="1" id="KW-0677">Repeat</keyword>